<comment type="caution">
    <text evidence="2">The sequence shown here is derived from an EMBL/GenBank/DDBJ whole genome shotgun (WGS) entry which is preliminary data.</text>
</comment>
<accession>A0A6L2R3Y4</accession>
<protein>
    <submittedName>
        <fullName evidence="2">Ni2+ ABC transporter Ni2+-binding protein NikK</fullName>
    </submittedName>
</protein>
<feature type="signal peptide" evidence="1">
    <location>
        <begin position="1"/>
        <end position="21"/>
    </location>
</feature>
<evidence type="ECO:0000313" key="3">
    <source>
        <dbReference type="Proteomes" id="UP000505077"/>
    </source>
</evidence>
<dbReference type="Pfam" id="PF10670">
    <property type="entry name" value="DUF4198"/>
    <property type="match status" value="1"/>
</dbReference>
<keyword evidence="1" id="KW-0732">Signal</keyword>
<feature type="chain" id="PRO_5027067173" evidence="1">
    <location>
        <begin position="22"/>
        <end position="255"/>
    </location>
</feature>
<dbReference type="Proteomes" id="UP000505077">
    <property type="component" value="Unassembled WGS sequence"/>
</dbReference>
<name>A0A6L2R3Y4_9BACT</name>
<evidence type="ECO:0000256" key="1">
    <source>
        <dbReference type="SAM" id="SignalP"/>
    </source>
</evidence>
<proteinExistence type="predicted"/>
<organism evidence="2 3">
    <name type="scientific">Candidatus Desulfovibrio kirbyi</name>
    <dbReference type="NCBI Taxonomy" id="2696086"/>
    <lineage>
        <taxon>Bacteria</taxon>
        <taxon>Pseudomonadati</taxon>
        <taxon>Thermodesulfobacteriota</taxon>
        <taxon>Desulfovibrionia</taxon>
        <taxon>Desulfovibrionales</taxon>
        <taxon>Desulfovibrionaceae</taxon>
        <taxon>Desulfovibrio</taxon>
    </lineage>
</organism>
<dbReference type="EMBL" id="BLLL01000001">
    <property type="protein sequence ID" value="GFH62239.1"/>
    <property type="molecule type" value="Genomic_DNA"/>
</dbReference>
<evidence type="ECO:0000313" key="2">
    <source>
        <dbReference type="EMBL" id="GFH62239.1"/>
    </source>
</evidence>
<gene>
    <name evidence="2" type="primary">nikK</name>
    <name evidence="2" type="ORF">ZNDK_0010</name>
</gene>
<dbReference type="InterPro" id="IPR019613">
    <property type="entry name" value="DUF4198"/>
</dbReference>
<sequence length="255" mass="27645">MAKIVCTIVALLLCWTAQAGAHFGIVIPSSSTVTEKKDAALTLGIAFAHPMEQQGMDMDSPKAFGVILDGKNENLKPLLKPVTLMGHKAWQAVYTISKPGVYQFVVEPTPYFEPAEDTWIVHYTKTVVAAFGAEDGWDAPTGAKAEIVPLTRPFANYAGNVFQGQVLVDGKPVPNAAVEVEYYNDKGKRKAQNDYFVTQTVKTDGNGVFAFGVPWAGWWGFAALSESGEKLAWKGAMKPVEIGAVLWLEFATTGR</sequence>
<reference evidence="2 3" key="1">
    <citation type="journal article" date="2020" name="ISME J.">
        <title>Parallel Reductive Genome Evolution in Desulfovibrio Ectosymbionts Independently Acquired by Trichonympha Protists in the Termite Gut.</title>
        <authorList>
            <person name="Takeuchi M."/>
            <person name="Kuwahara H."/>
            <person name="Murakami T."/>
            <person name="Takahashi K."/>
            <person name="Kajitani R."/>
            <person name="Toyoda A."/>
            <person name="Itoh T."/>
            <person name="Ohkuma M."/>
            <person name="Hongoh Y."/>
        </authorList>
    </citation>
    <scope>NUCLEOTIDE SEQUENCE [LARGE SCALE GENOMIC DNA]</scope>
    <source>
        <strain evidence="2">ZnDsv-02</strain>
    </source>
</reference>
<dbReference type="AlphaFoldDB" id="A0A6L2R3Y4"/>